<proteinExistence type="predicted"/>
<gene>
    <name evidence="2" type="ORF">ACFPC0_06210</name>
</gene>
<reference evidence="3" key="1">
    <citation type="journal article" date="2019" name="Int. J. Syst. Evol. Microbiol.">
        <title>The Global Catalogue of Microorganisms (GCM) 10K type strain sequencing project: providing services to taxonomists for standard genome sequencing and annotation.</title>
        <authorList>
            <consortium name="The Broad Institute Genomics Platform"/>
            <consortium name="The Broad Institute Genome Sequencing Center for Infectious Disease"/>
            <person name="Wu L."/>
            <person name="Ma J."/>
        </authorList>
    </citation>
    <scope>NUCLEOTIDE SEQUENCE [LARGE SCALE GENOMIC DNA]</scope>
    <source>
        <strain evidence="3">PCU 347</strain>
    </source>
</reference>
<sequence>MGEQEFDKLLDSMPRIAESINAFASEEVQRQAFEALVGALNISPAGIGGVNHESPAVNGNGPIAGIIPGEALAEIIQGDEDSESTPEPTATEKRRRKAKSKRDWTAVKDIGFRPEGKVSFKEFIEEKRPATIDQKGLLAVYYFEQVLELDEIGVGHVMAAYKEAVWRNPRNPENALQVTSSRNHWLDTSNMRIIKTTQRGRDFVEHDMPAKKK</sequence>
<feature type="region of interest" description="Disordered" evidence="1">
    <location>
        <begin position="79"/>
        <end position="100"/>
    </location>
</feature>
<dbReference type="Proteomes" id="UP001595824">
    <property type="component" value="Unassembled WGS sequence"/>
</dbReference>
<comment type="caution">
    <text evidence="2">The sequence shown here is derived from an EMBL/GenBank/DDBJ whole genome shotgun (WGS) entry which is preliminary data.</text>
</comment>
<dbReference type="RefSeq" id="WP_381737229.1">
    <property type="nucleotide sequence ID" value="NZ_JBHSDP010000008.1"/>
</dbReference>
<protein>
    <submittedName>
        <fullName evidence="2">Uncharacterized protein</fullName>
    </submittedName>
</protein>
<accession>A0ABV8TA07</accession>
<organism evidence="2 3">
    <name type="scientific">Streptomyces andamanensis</name>
    <dbReference type="NCBI Taxonomy" id="1565035"/>
    <lineage>
        <taxon>Bacteria</taxon>
        <taxon>Bacillati</taxon>
        <taxon>Actinomycetota</taxon>
        <taxon>Actinomycetes</taxon>
        <taxon>Kitasatosporales</taxon>
        <taxon>Streptomycetaceae</taxon>
        <taxon>Streptomyces</taxon>
    </lineage>
</organism>
<evidence type="ECO:0000313" key="3">
    <source>
        <dbReference type="Proteomes" id="UP001595824"/>
    </source>
</evidence>
<name>A0ABV8TA07_9ACTN</name>
<dbReference type="EMBL" id="JBHSDP010000008">
    <property type="protein sequence ID" value="MFC4327421.1"/>
    <property type="molecule type" value="Genomic_DNA"/>
</dbReference>
<evidence type="ECO:0000313" key="2">
    <source>
        <dbReference type="EMBL" id="MFC4327421.1"/>
    </source>
</evidence>
<keyword evidence="3" id="KW-1185">Reference proteome</keyword>
<evidence type="ECO:0000256" key="1">
    <source>
        <dbReference type="SAM" id="MobiDB-lite"/>
    </source>
</evidence>